<protein>
    <submittedName>
        <fullName evidence="1">Uncharacterized protein</fullName>
    </submittedName>
</protein>
<dbReference type="AlphaFoldDB" id="A0A4Q0SVU5"/>
<dbReference type="GO" id="GO:0052906">
    <property type="term" value="F:tRNA (guanine(37)-N1)-methyltransferase activity"/>
    <property type="evidence" value="ECO:0007669"/>
    <property type="project" value="InterPro"/>
</dbReference>
<accession>A0A4Q0SVU5</accession>
<sequence length="49" mass="5520">MFPQSTDCRGAIVSEVLPDGNHGPIRQWCRAMLEKTLKNRPRPCSPKPT</sequence>
<evidence type="ECO:0000313" key="1">
    <source>
        <dbReference type="EMBL" id="RXH54917.1"/>
    </source>
</evidence>
<reference evidence="2" key="2">
    <citation type="submission" date="2019-02" db="EMBL/GenBank/DDBJ databases">
        <title>Granulicella sibirica sp. nov., a psychrotolerant acidobacterium isolated from an organic soil layer in forested tundra, West Siberia.</title>
        <authorList>
            <person name="Oshkin I.Y."/>
            <person name="Kulichevskaya I.S."/>
            <person name="Rijpstra W.I.C."/>
            <person name="Sinninghe Damste J.S."/>
            <person name="Rakitin A.L."/>
            <person name="Ravin N.V."/>
            <person name="Dedysh S.N."/>
        </authorList>
    </citation>
    <scope>NUCLEOTIDE SEQUENCE [LARGE SCALE GENOMIC DNA]</scope>
    <source>
        <strain evidence="2">AF10</strain>
    </source>
</reference>
<dbReference type="Proteomes" id="UP000289437">
    <property type="component" value="Unassembled WGS sequence"/>
</dbReference>
<comment type="caution">
    <text evidence="1">The sequence shown here is derived from an EMBL/GenBank/DDBJ whole genome shotgun (WGS) entry which is preliminary data.</text>
</comment>
<evidence type="ECO:0000313" key="2">
    <source>
        <dbReference type="Proteomes" id="UP000289437"/>
    </source>
</evidence>
<reference evidence="1 2" key="1">
    <citation type="submission" date="2018-11" db="EMBL/GenBank/DDBJ databases">
        <authorList>
            <person name="Mardanov A.V."/>
            <person name="Ravin N.V."/>
            <person name="Dedysh S.N."/>
        </authorList>
    </citation>
    <scope>NUCLEOTIDE SEQUENCE [LARGE SCALE GENOMIC DNA]</scope>
    <source>
        <strain evidence="1 2">AF10</strain>
    </source>
</reference>
<name>A0A4Q0SVU5_9BACT</name>
<dbReference type="GO" id="GO:0008033">
    <property type="term" value="P:tRNA processing"/>
    <property type="evidence" value="ECO:0007669"/>
    <property type="project" value="InterPro"/>
</dbReference>
<dbReference type="InterPro" id="IPR023148">
    <property type="entry name" value="tRNA_m1G_MeTrfase_C_sf"/>
</dbReference>
<keyword evidence="2" id="KW-1185">Reference proteome</keyword>
<proteinExistence type="predicted"/>
<gene>
    <name evidence="1" type="ORF">GRAN_4021</name>
</gene>
<dbReference type="Gene3D" id="1.10.1270.20">
    <property type="entry name" value="tRNA(m1g37)methyltransferase, domain 2"/>
    <property type="match status" value="1"/>
</dbReference>
<organism evidence="1 2">
    <name type="scientific">Granulicella sibirica</name>
    <dbReference type="NCBI Taxonomy" id="2479048"/>
    <lineage>
        <taxon>Bacteria</taxon>
        <taxon>Pseudomonadati</taxon>
        <taxon>Acidobacteriota</taxon>
        <taxon>Terriglobia</taxon>
        <taxon>Terriglobales</taxon>
        <taxon>Acidobacteriaceae</taxon>
        <taxon>Granulicella</taxon>
    </lineage>
</organism>
<dbReference type="EMBL" id="RDSM01000003">
    <property type="protein sequence ID" value="RXH54917.1"/>
    <property type="molecule type" value="Genomic_DNA"/>
</dbReference>